<name>A0A1Z4BNB2_9FLAO</name>
<evidence type="ECO:0000256" key="1">
    <source>
        <dbReference type="ARBA" id="ARBA00022491"/>
    </source>
</evidence>
<dbReference type="InterPro" id="IPR016181">
    <property type="entry name" value="Acyl_CoA_acyltransferase"/>
</dbReference>
<evidence type="ECO:0000313" key="8">
    <source>
        <dbReference type="Proteomes" id="UP000197007"/>
    </source>
</evidence>
<comment type="catalytic activity">
    <reaction evidence="5">
        <text>glycyl-tRNA(Gly) + acetyl-CoA = N-acetylglycyl-tRNA(Gly) + CoA + H(+)</text>
        <dbReference type="Rhea" id="RHEA:81867"/>
        <dbReference type="Rhea" id="RHEA-COMP:9683"/>
        <dbReference type="Rhea" id="RHEA-COMP:19766"/>
        <dbReference type="ChEBI" id="CHEBI:15378"/>
        <dbReference type="ChEBI" id="CHEBI:57287"/>
        <dbReference type="ChEBI" id="CHEBI:57288"/>
        <dbReference type="ChEBI" id="CHEBI:78522"/>
        <dbReference type="ChEBI" id="CHEBI:232036"/>
    </reaction>
</comment>
<dbReference type="PANTHER" id="PTHR36449">
    <property type="entry name" value="ACETYLTRANSFERASE-RELATED"/>
    <property type="match status" value="1"/>
</dbReference>
<protein>
    <submittedName>
        <fullName evidence="7">GNAT family N-acetyltransferase</fullName>
    </submittedName>
</protein>
<dbReference type="SUPFAM" id="SSF55729">
    <property type="entry name" value="Acyl-CoA N-acyltransferases (Nat)"/>
    <property type="match status" value="1"/>
</dbReference>
<proteinExistence type="predicted"/>
<dbReference type="RefSeq" id="WP_088593885.1">
    <property type="nucleotide sequence ID" value="NZ_CP022022.1"/>
</dbReference>
<evidence type="ECO:0000259" key="6">
    <source>
        <dbReference type="PROSITE" id="PS51186"/>
    </source>
</evidence>
<keyword evidence="3 7" id="KW-0808">Transferase</keyword>
<dbReference type="InterPro" id="IPR000182">
    <property type="entry name" value="GNAT_dom"/>
</dbReference>
<keyword evidence="4" id="KW-0012">Acyltransferase</keyword>
<evidence type="ECO:0000256" key="5">
    <source>
        <dbReference type="ARBA" id="ARBA00049880"/>
    </source>
</evidence>
<evidence type="ECO:0000256" key="4">
    <source>
        <dbReference type="ARBA" id="ARBA00023315"/>
    </source>
</evidence>
<dbReference type="KEGG" id="capn:CBG49_06705"/>
<keyword evidence="8" id="KW-1185">Reference proteome</keyword>
<evidence type="ECO:0000256" key="2">
    <source>
        <dbReference type="ARBA" id="ARBA00022649"/>
    </source>
</evidence>
<organism evidence="7 8">
    <name type="scientific">Capnocytophaga endodontalis</name>
    <dbReference type="NCBI Taxonomy" id="2708117"/>
    <lineage>
        <taxon>Bacteria</taxon>
        <taxon>Pseudomonadati</taxon>
        <taxon>Bacteroidota</taxon>
        <taxon>Flavobacteriia</taxon>
        <taxon>Flavobacteriales</taxon>
        <taxon>Flavobacteriaceae</taxon>
        <taxon>Capnocytophaga</taxon>
    </lineage>
</organism>
<reference evidence="8" key="1">
    <citation type="submission" date="2017-06" db="EMBL/GenBank/DDBJ databases">
        <title>Complete genome sequence of Capnocytophaga sp. KCOM 1579 (=ChDC OS43) isolated from a human refractory periapical abscess lesion.</title>
        <authorList>
            <person name="Kook J.-K."/>
            <person name="Park S.-N."/>
            <person name="Lim Y.K."/>
            <person name="Roh H."/>
        </authorList>
    </citation>
    <scope>NUCLEOTIDE SEQUENCE [LARGE SCALE GENOMIC DNA]</scope>
    <source>
        <strain evidence="8">ChDC OS43</strain>
    </source>
</reference>
<dbReference type="Pfam" id="PF13673">
    <property type="entry name" value="Acetyltransf_10"/>
    <property type="match status" value="1"/>
</dbReference>
<keyword evidence="2" id="KW-1277">Toxin-antitoxin system</keyword>
<accession>A0A1Z4BNB2</accession>
<keyword evidence="1" id="KW-0678">Repressor</keyword>
<dbReference type="GO" id="GO:0016747">
    <property type="term" value="F:acyltransferase activity, transferring groups other than amino-acyl groups"/>
    <property type="evidence" value="ECO:0007669"/>
    <property type="project" value="InterPro"/>
</dbReference>
<sequence length="186" mass="21490">MMTTNNPDNGGILLLTENHTIKPFDCEDDDLNDFLFNEAIPYTKEMLATTFIIENDERTLGYYSLLSDSFRVEETNFASKTQYKNFLRELVPHPKRHLKGFPAIKIGRLAIDKTFKGKGLGALIVNAIIADCIHINQKHACRLITIDAYKKAIPFYERFGFQFLTENDKDLNIRQMFLDLSKIKDF</sequence>
<dbReference type="Proteomes" id="UP000197007">
    <property type="component" value="Chromosome"/>
</dbReference>
<evidence type="ECO:0000313" key="7">
    <source>
        <dbReference type="EMBL" id="ASF42789.1"/>
    </source>
</evidence>
<dbReference type="Gene3D" id="3.40.630.30">
    <property type="match status" value="1"/>
</dbReference>
<evidence type="ECO:0000256" key="3">
    <source>
        <dbReference type="ARBA" id="ARBA00022679"/>
    </source>
</evidence>
<dbReference type="EMBL" id="CP022022">
    <property type="protein sequence ID" value="ASF42789.1"/>
    <property type="molecule type" value="Genomic_DNA"/>
</dbReference>
<dbReference type="AlphaFoldDB" id="A0A1Z4BNB2"/>
<feature type="domain" description="N-acetyltransferase" evidence="6">
    <location>
        <begin position="10"/>
        <end position="186"/>
    </location>
</feature>
<gene>
    <name evidence="7" type="ORF">CBG49_06705</name>
</gene>
<dbReference type="PANTHER" id="PTHR36449:SF1">
    <property type="entry name" value="ACETYLTRANSFERASE"/>
    <property type="match status" value="1"/>
</dbReference>
<dbReference type="PROSITE" id="PS51186">
    <property type="entry name" value="GNAT"/>
    <property type="match status" value="1"/>
</dbReference>